<reference evidence="1" key="1">
    <citation type="submission" date="2023-08" db="EMBL/GenBank/DDBJ databases">
        <title>Emergence of clinically-relevant ST2 carbapenem-resistant Acinetobacter baumannii strains in hospital sewages in Zhejiang, East of China.</title>
        <authorList>
            <person name="Kaichao C."/>
            <person name="Zhang R."/>
        </authorList>
    </citation>
    <scope>NUCLEOTIDE SEQUENCE</scope>
    <source>
        <strain evidence="1">M-SY-60</strain>
    </source>
</reference>
<organism evidence="1 2">
    <name type="scientific">Acinetobacter gerneri</name>
    <dbReference type="NCBI Taxonomy" id="202952"/>
    <lineage>
        <taxon>Bacteria</taxon>
        <taxon>Pseudomonadati</taxon>
        <taxon>Pseudomonadota</taxon>
        <taxon>Gammaproteobacteria</taxon>
        <taxon>Moraxellales</taxon>
        <taxon>Moraxellaceae</taxon>
        <taxon>Acinetobacter</taxon>
    </lineage>
</organism>
<dbReference type="InterPro" id="IPR014347">
    <property type="entry name" value="Tautomerase/MIF_sf"/>
</dbReference>
<evidence type="ECO:0000313" key="2">
    <source>
        <dbReference type="Proteomes" id="UP001243195"/>
    </source>
</evidence>
<evidence type="ECO:0000313" key="1">
    <source>
        <dbReference type="EMBL" id="MDQ9070564.1"/>
    </source>
</evidence>
<keyword evidence="1" id="KW-0413">Isomerase</keyword>
<dbReference type="GO" id="GO:0008704">
    <property type="term" value="F:5-carboxymethyl-2-hydroxymuconate delta-isomerase activity"/>
    <property type="evidence" value="ECO:0007669"/>
    <property type="project" value="InterPro"/>
</dbReference>
<comment type="caution">
    <text evidence="1">The sequence shown here is derived from an EMBL/GenBank/DDBJ whole genome shotgun (WGS) entry which is preliminary data.</text>
</comment>
<dbReference type="Gene3D" id="3.30.429.10">
    <property type="entry name" value="Macrophage Migration Inhibitory Factor"/>
    <property type="match status" value="1"/>
</dbReference>
<dbReference type="SUPFAM" id="SSF55331">
    <property type="entry name" value="Tautomerase/MIF"/>
    <property type="match status" value="1"/>
</dbReference>
<dbReference type="InterPro" id="IPR004220">
    <property type="entry name" value="5-COMe_2-OHmuconate_Isoase"/>
</dbReference>
<gene>
    <name evidence="1" type="ORF">RFH51_03690</name>
</gene>
<accession>A0AAW8JJX6</accession>
<dbReference type="Proteomes" id="UP001243195">
    <property type="component" value="Unassembled WGS sequence"/>
</dbReference>
<dbReference type="RefSeq" id="WP_308955116.1">
    <property type="nucleotide sequence ID" value="NZ_JASVDU010000080.1"/>
</dbReference>
<dbReference type="Pfam" id="PF02962">
    <property type="entry name" value="CHMI"/>
    <property type="match status" value="1"/>
</dbReference>
<dbReference type="PANTHER" id="PTHR37950">
    <property type="entry name" value="4-HYDROXYPHENYLACETATE CATABOLISM PROTEIN"/>
    <property type="match status" value="1"/>
</dbReference>
<dbReference type="AlphaFoldDB" id="A0AAW8JJX6"/>
<protein>
    <submittedName>
        <fullName evidence="1">5-carboxymethyl-2-hydroxymuconate isomerase</fullName>
    </submittedName>
</protein>
<dbReference type="PANTHER" id="PTHR37950:SF1">
    <property type="entry name" value="4-HYDROXYPHENYLACETATE CATABOLISM PROTEIN"/>
    <property type="match status" value="1"/>
</dbReference>
<dbReference type="EMBL" id="JAVIDA010000003">
    <property type="protein sequence ID" value="MDQ9070564.1"/>
    <property type="molecule type" value="Genomic_DNA"/>
</dbReference>
<sequence length="122" mass="14032">MPQMIVEYSDNIRNLQKQQLLLDLNQALFATGLVDYPKNIKSRIRENHDFLIGFGEDAQAYIHVHIYILTGRNAAEKKQIADALSDALTAFKAYQAKDVEIQLCVELTEMPLQDYRKVSVQY</sequence>
<name>A0AAW8JJX6_9GAMM</name>
<proteinExistence type="predicted"/>